<dbReference type="Proteomes" id="UP001519460">
    <property type="component" value="Unassembled WGS sequence"/>
</dbReference>
<dbReference type="Pfam" id="PF00042">
    <property type="entry name" value="Globin"/>
    <property type="match status" value="1"/>
</dbReference>
<comment type="caution">
    <text evidence="11">The sequence shown here is derived from an EMBL/GenBank/DDBJ whole genome shotgun (WGS) entry which is preliminary data.</text>
</comment>
<sequence>MGCGFSKSRKLSTKLGFRTEERQLVGLTRKDIQLMRSTWAAFKEGDYQRDGTYIFLILFTDKPETMAKFHFIAGSTEKELMDNVLLQSHVGKLVERITVFVDTLDNLPAHTNDWQELGRRHVGYGVKLEYLKDVVYGIVYAMKRKLKARYSQEAKTAWLKALQFVHANMWDGMVAGGAVDKKPSSLTIGKKQLSFRGEPVAADKSLQKQGV</sequence>
<dbReference type="GO" id="GO:0005344">
    <property type="term" value="F:oxygen carrier activity"/>
    <property type="evidence" value="ECO:0007669"/>
    <property type="project" value="UniProtKB-KW"/>
</dbReference>
<protein>
    <recommendedName>
        <fullName evidence="1">Globin</fullName>
    </recommendedName>
    <alternativeName>
        <fullName evidence="8">Myoglobin</fullName>
    </alternativeName>
</protein>
<evidence type="ECO:0000256" key="1">
    <source>
        <dbReference type="ARBA" id="ARBA00013895"/>
    </source>
</evidence>
<evidence type="ECO:0000313" key="11">
    <source>
        <dbReference type="EMBL" id="KAK7490175.1"/>
    </source>
</evidence>
<dbReference type="PANTHER" id="PTHR46458">
    <property type="entry name" value="BLR2807 PROTEIN"/>
    <property type="match status" value="1"/>
</dbReference>
<keyword evidence="4 9" id="KW-0561">Oxygen transport</keyword>
<evidence type="ECO:0000256" key="5">
    <source>
        <dbReference type="ARBA" id="ARBA00022723"/>
    </source>
</evidence>
<dbReference type="InterPro" id="IPR044399">
    <property type="entry name" value="Mb-like_M"/>
</dbReference>
<keyword evidence="6" id="KW-0408">Iron</keyword>
<dbReference type="PROSITE" id="PS01033">
    <property type="entry name" value="GLOBIN"/>
    <property type="match status" value="1"/>
</dbReference>
<dbReference type="Gene3D" id="1.10.490.10">
    <property type="entry name" value="Globins"/>
    <property type="match status" value="1"/>
</dbReference>
<keyword evidence="2 9" id="KW-0813">Transport</keyword>
<comment type="similarity">
    <text evidence="9">Belongs to the globin family.</text>
</comment>
<keyword evidence="12" id="KW-1185">Reference proteome</keyword>
<dbReference type="GO" id="GO:0046872">
    <property type="term" value="F:metal ion binding"/>
    <property type="evidence" value="ECO:0007669"/>
    <property type="project" value="UniProtKB-KW"/>
</dbReference>
<evidence type="ECO:0000256" key="2">
    <source>
        <dbReference type="ARBA" id="ARBA00022448"/>
    </source>
</evidence>
<name>A0ABD0KSN6_9CAEN</name>
<dbReference type="EMBL" id="JACVVK020000129">
    <property type="protein sequence ID" value="KAK7490175.1"/>
    <property type="molecule type" value="Genomic_DNA"/>
</dbReference>
<evidence type="ECO:0000259" key="10">
    <source>
        <dbReference type="PROSITE" id="PS01033"/>
    </source>
</evidence>
<dbReference type="InterPro" id="IPR000971">
    <property type="entry name" value="Globin"/>
</dbReference>
<dbReference type="AlphaFoldDB" id="A0ABD0KSN6"/>
<dbReference type="CDD" id="cd01040">
    <property type="entry name" value="Mb-like"/>
    <property type="match status" value="1"/>
</dbReference>
<gene>
    <name evidence="11" type="ORF">BaRGS_00018520</name>
</gene>
<dbReference type="InterPro" id="IPR009050">
    <property type="entry name" value="Globin-like_sf"/>
</dbReference>
<evidence type="ECO:0000256" key="8">
    <source>
        <dbReference type="ARBA" id="ARBA00030087"/>
    </source>
</evidence>
<dbReference type="InterPro" id="IPR050532">
    <property type="entry name" value="Globin-like_OT"/>
</dbReference>
<evidence type="ECO:0000256" key="6">
    <source>
        <dbReference type="ARBA" id="ARBA00023004"/>
    </source>
</evidence>
<evidence type="ECO:0000256" key="3">
    <source>
        <dbReference type="ARBA" id="ARBA00022617"/>
    </source>
</evidence>
<keyword evidence="3 9" id="KW-0349">Heme</keyword>
<dbReference type="SUPFAM" id="SSF46458">
    <property type="entry name" value="Globin-like"/>
    <property type="match status" value="1"/>
</dbReference>
<evidence type="ECO:0000256" key="9">
    <source>
        <dbReference type="RuleBase" id="RU000356"/>
    </source>
</evidence>
<keyword evidence="5" id="KW-0479">Metal-binding</keyword>
<evidence type="ECO:0000256" key="7">
    <source>
        <dbReference type="ARBA" id="ARBA00023179"/>
    </source>
</evidence>
<accession>A0ABD0KSN6</accession>
<organism evidence="11 12">
    <name type="scientific">Batillaria attramentaria</name>
    <dbReference type="NCBI Taxonomy" id="370345"/>
    <lineage>
        <taxon>Eukaryota</taxon>
        <taxon>Metazoa</taxon>
        <taxon>Spiralia</taxon>
        <taxon>Lophotrochozoa</taxon>
        <taxon>Mollusca</taxon>
        <taxon>Gastropoda</taxon>
        <taxon>Caenogastropoda</taxon>
        <taxon>Sorbeoconcha</taxon>
        <taxon>Cerithioidea</taxon>
        <taxon>Batillariidae</taxon>
        <taxon>Batillaria</taxon>
    </lineage>
</organism>
<reference evidence="11 12" key="1">
    <citation type="journal article" date="2023" name="Sci. Data">
        <title>Genome assembly of the Korean intertidal mud-creeper Batillaria attramentaria.</title>
        <authorList>
            <person name="Patra A.K."/>
            <person name="Ho P.T."/>
            <person name="Jun S."/>
            <person name="Lee S.J."/>
            <person name="Kim Y."/>
            <person name="Won Y.J."/>
        </authorList>
    </citation>
    <scope>NUCLEOTIDE SEQUENCE [LARGE SCALE GENOMIC DNA]</scope>
    <source>
        <strain evidence="11">Wonlab-2016</strain>
    </source>
</reference>
<proteinExistence type="inferred from homology"/>
<evidence type="ECO:0000256" key="4">
    <source>
        <dbReference type="ARBA" id="ARBA00022621"/>
    </source>
</evidence>
<dbReference type="InterPro" id="IPR012292">
    <property type="entry name" value="Globin/Proto"/>
</dbReference>
<feature type="domain" description="Globin" evidence="10">
    <location>
        <begin position="26"/>
        <end position="174"/>
    </location>
</feature>
<dbReference type="PANTHER" id="PTHR46458:SF1">
    <property type="entry name" value="GEO09476P1"/>
    <property type="match status" value="1"/>
</dbReference>
<keyword evidence="7" id="KW-0514">Muscle protein</keyword>
<evidence type="ECO:0000313" key="12">
    <source>
        <dbReference type="Proteomes" id="UP001519460"/>
    </source>
</evidence>